<name>A0A4W3JEE8_CALMI</name>
<feature type="transmembrane region" description="Helical" evidence="7">
    <location>
        <begin position="140"/>
        <end position="161"/>
    </location>
</feature>
<evidence type="ECO:0000313" key="9">
    <source>
        <dbReference type="Proteomes" id="UP000314986"/>
    </source>
</evidence>
<proteinExistence type="inferred from homology"/>
<keyword evidence="9" id="KW-1185">Reference proteome</keyword>
<dbReference type="SUPFAM" id="SSF103481">
    <property type="entry name" value="Multidrug resistance efflux transporter EmrE"/>
    <property type="match status" value="1"/>
</dbReference>
<dbReference type="GO" id="GO:0015165">
    <property type="term" value="F:pyrimidine nucleotide-sugar transmembrane transporter activity"/>
    <property type="evidence" value="ECO:0007669"/>
    <property type="project" value="InterPro"/>
</dbReference>
<dbReference type="NCBIfam" id="TIGR00803">
    <property type="entry name" value="nst"/>
    <property type="match status" value="1"/>
</dbReference>
<evidence type="ECO:0000313" key="8">
    <source>
        <dbReference type="Ensembl" id="ENSCMIP00000040692.1"/>
    </source>
</evidence>
<reference evidence="8" key="4">
    <citation type="submission" date="2025-08" db="UniProtKB">
        <authorList>
            <consortium name="Ensembl"/>
        </authorList>
    </citation>
    <scope>IDENTIFICATION</scope>
</reference>
<evidence type="ECO:0000256" key="7">
    <source>
        <dbReference type="SAM" id="Phobius"/>
    </source>
</evidence>
<feature type="transmembrane region" description="Helical" evidence="7">
    <location>
        <begin position="208"/>
        <end position="228"/>
    </location>
</feature>
<dbReference type="Pfam" id="PF04142">
    <property type="entry name" value="Nuc_sug_transp"/>
    <property type="match status" value="1"/>
</dbReference>
<feature type="transmembrane region" description="Helical" evidence="7">
    <location>
        <begin position="271"/>
        <end position="291"/>
    </location>
</feature>
<organism evidence="8 9">
    <name type="scientific">Callorhinchus milii</name>
    <name type="common">Ghost shark</name>
    <dbReference type="NCBI Taxonomy" id="7868"/>
    <lineage>
        <taxon>Eukaryota</taxon>
        <taxon>Metazoa</taxon>
        <taxon>Chordata</taxon>
        <taxon>Craniata</taxon>
        <taxon>Vertebrata</taxon>
        <taxon>Chondrichthyes</taxon>
        <taxon>Holocephali</taxon>
        <taxon>Chimaeriformes</taxon>
        <taxon>Callorhinchidae</taxon>
        <taxon>Callorhinchus</taxon>
    </lineage>
</organism>
<dbReference type="Proteomes" id="UP000314986">
    <property type="component" value="Unassembled WGS sequence"/>
</dbReference>
<dbReference type="STRING" id="7868.ENSCMIP00000040692"/>
<reference evidence="9" key="2">
    <citation type="journal article" date="2007" name="PLoS Biol.">
        <title>Survey sequencing and comparative analysis of the elephant shark (Callorhinchus milii) genome.</title>
        <authorList>
            <person name="Venkatesh B."/>
            <person name="Kirkness E.F."/>
            <person name="Loh Y.H."/>
            <person name="Halpern A.L."/>
            <person name="Lee A.P."/>
            <person name="Johnson J."/>
            <person name="Dandona N."/>
            <person name="Viswanathan L.D."/>
            <person name="Tay A."/>
            <person name="Venter J.C."/>
            <person name="Strausberg R.L."/>
            <person name="Brenner S."/>
        </authorList>
    </citation>
    <scope>NUCLEOTIDE SEQUENCE [LARGE SCALE GENOMIC DNA]</scope>
</reference>
<evidence type="ECO:0000256" key="5">
    <source>
        <dbReference type="ARBA" id="ARBA00022989"/>
    </source>
</evidence>
<dbReference type="PANTHER" id="PTHR10231">
    <property type="entry name" value="NUCLEOTIDE-SUGAR TRANSMEMBRANE TRANSPORTER"/>
    <property type="match status" value="1"/>
</dbReference>
<accession>A0A4W3JEE8</accession>
<dbReference type="OMA" id="SSCVVMI"/>
<comment type="subcellular location">
    <subcellularLocation>
        <location evidence="1">Golgi apparatus membrane</location>
        <topology evidence="1">Multi-pass membrane protein</topology>
    </subcellularLocation>
</comment>
<sequence>CPPPPFGESTESQSRVRWGFLLLVSVLVYGSHAPLISWCKIDGQIPFSSSSVVVLIELAKLLVSIALWTAQDRGGKAGVTLSARGVCPLAIPALLYALNNNLVVHMQRHMDPSTFQVLSNLKIASTAVLYTILLHKPLSLLKWLALFLLMAAGACQTYSGFSSRQEPWTETHLYITMQGLAMMLVYCTISGLSAVFTERILKSQQLPLNLQNLFLYLFGLLINLGVHLASSPDGGFFQGYSVWVGLIISTQALNGLLMSVVMKYDTNITRLFVISCSMLVNTTLSVCFFSLQLTPHFLVAVLLVSLAIHLYYRVK</sequence>
<evidence type="ECO:0000256" key="1">
    <source>
        <dbReference type="ARBA" id="ARBA00004653"/>
    </source>
</evidence>
<evidence type="ECO:0000256" key="3">
    <source>
        <dbReference type="ARBA" id="ARBA00022597"/>
    </source>
</evidence>
<reference evidence="8" key="5">
    <citation type="submission" date="2025-09" db="UniProtKB">
        <authorList>
            <consortium name="Ensembl"/>
        </authorList>
    </citation>
    <scope>IDENTIFICATION</scope>
</reference>
<dbReference type="GO" id="GO:0000139">
    <property type="term" value="C:Golgi membrane"/>
    <property type="evidence" value="ECO:0007669"/>
    <property type="project" value="UniProtKB-SubCell"/>
</dbReference>
<comment type="similarity">
    <text evidence="2">Belongs to the nucleotide-sugar transporter family. SLC35A subfamily.</text>
</comment>
<keyword evidence="5 7" id="KW-1133">Transmembrane helix</keyword>
<dbReference type="AlphaFoldDB" id="A0A4W3JEE8"/>
<dbReference type="PIRSF" id="PIRSF005799">
    <property type="entry name" value="UDP-gal_transpt"/>
    <property type="match status" value="1"/>
</dbReference>
<evidence type="ECO:0000256" key="4">
    <source>
        <dbReference type="ARBA" id="ARBA00022692"/>
    </source>
</evidence>
<feature type="transmembrane region" description="Helical" evidence="7">
    <location>
        <begin position="81"/>
        <end position="98"/>
    </location>
</feature>
<feature type="transmembrane region" description="Helical" evidence="7">
    <location>
        <begin position="50"/>
        <end position="69"/>
    </location>
</feature>
<dbReference type="InterPro" id="IPR007271">
    <property type="entry name" value="Nuc_sug_transpt"/>
</dbReference>
<dbReference type="InParanoid" id="A0A4W3JEE8"/>
<dbReference type="InterPro" id="IPR037185">
    <property type="entry name" value="EmrE-like"/>
</dbReference>
<keyword evidence="4 7" id="KW-0812">Transmembrane</keyword>
<feature type="transmembrane region" description="Helical" evidence="7">
    <location>
        <begin position="18"/>
        <end position="38"/>
    </location>
</feature>
<dbReference type="GeneTree" id="ENSGT00950000182827"/>
<feature type="transmembrane region" description="Helical" evidence="7">
    <location>
        <begin position="173"/>
        <end position="196"/>
    </location>
</feature>
<feature type="transmembrane region" description="Helical" evidence="7">
    <location>
        <begin position="297"/>
        <end position="314"/>
    </location>
</feature>
<dbReference type="Ensembl" id="ENSCMIT00000041267.1">
    <property type="protein sequence ID" value="ENSCMIP00000040692.1"/>
    <property type="gene ID" value="ENSCMIG00000016960.1"/>
</dbReference>
<keyword evidence="6 7" id="KW-0472">Membrane</keyword>
<reference evidence="9" key="3">
    <citation type="journal article" date="2014" name="Nature">
        <title>Elephant shark genome provides unique insights into gnathostome evolution.</title>
        <authorList>
            <consortium name="International Elephant Shark Genome Sequencing Consortium"/>
            <person name="Venkatesh B."/>
            <person name="Lee A.P."/>
            <person name="Ravi V."/>
            <person name="Maurya A.K."/>
            <person name="Lian M.M."/>
            <person name="Swann J.B."/>
            <person name="Ohta Y."/>
            <person name="Flajnik M.F."/>
            <person name="Sutoh Y."/>
            <person name="Kasahara M."/>
            <person name="Hoon S."/>
            <person name="Gangu V."/>
            <person name="Roy S.W."/>
            <person name="Irimia M."/>
            <person name="Korzh V."/>
            <person name="Kondrychyn I."/>
            <person name="Lim Z.W."/>
            <person name="Tay B.H."/>
            <person name="Tohari S."/>
            <person name="Kong K.W."/>
            <person name="Ho S."/>
            <person name="Lorente-Galdos B."/>
            <person name="Quilez J."/>
            <person name="Marques-Bonet T."/>
            <person name="Raney B.J."/>
            <person name="Ingham P.W."/>
            <person name="Tay A."/>
            <person name="Hillier L.W."/>
            <person name="Minx P."/>
            <person name="Boehm T."/>
            <person name="Wilson R.K."/>
            <person name="Brenner S."/>
            <person name="Warren W.C."/>
        </authorList>
    </citation>
    <scope>NUCLEOTIDE SEQUENCE [LARGE SCALE GENOMIC DNA]</scope>
</reference>
<keyword evidence="3" id="KW-0762">Sugar transport</keyword>
<keyword evidence="3" id="KW-0813">Transport</keyword>
<reference evidence="9" key="1">
    <citation type="journal article" date="2006" name="Science">
        <title>Ancient noncoding elements conserved in the human genome.</title>
        <authorList>
            <person name="Venkatesh B."/>
            <person name="Kirkness E.F."/>
            <person name="Loh Y.H."/>
            <person name="Halpern A.L."/>
            <person name="Lee A.P."/>
            <person name="Johnson J."/>
            <person name="Dandona N."/>
            <person name="Viswanathan L.D."/>
            <person name="Tay A."/>
            <person name="Venter J.C."/>
            <person name="Strausberg R.L."/>
            <person name="Brenner S."/>
        </authorList>
    </citation>
    <scope>NUCLEOTIDE SEQUENCE [LARGE SCALE GENOMIC DNA]</scope>
</reference>
<evidence type="ECO:0000256" key="2">
    <source>
        <dbReference type="ARBA" id="ARBA00009976"/>
    </source>
</evidence>
<protein>
    <submittedName>
        <fullName evidence="8">Solute carrier family 35 member A4</fullName>
    </submittedName>
</protein>
<feature type="transmembrane region" description="Helical" evidence="7">
    <location>
        <begin position="240"/>
        <end position="259"/>
    </location>
</feature>
<evidence type="ECO:0000256" key="6">
    <source>
        <dbReference type="ARBA" id="ARBA00023136"/>
    </source>
</evidence>